<dbReference type="Proteomes" id="UP000321397">
    <property type="component" value="Chromosome"/>
</dbReference>
<keyword evidence="4 6" id="KW-0808">Transferase</keyword>
<reference evidence="8 9" key="1">
    <citation type="submission" date="2019-07" db="EMBL/GenBank/DDBJ databases">
        <title>Complete Genome Sequence of Leptotrichia wadei Strain JMUB3933.</title>
        <authorList>
            <person name="Watanabe S."/>
            <person name="Cui L."/>
        </authorList>
    </citation>
    <scope>NUCLEOTIDE SEQUENCE [LARGE SCALE GENOMIC DNA]</scope>
    <source>
        <strain evidence="8 9">JMUB3933</strain>
    </source>
</reference>
<keyword evidence="6" id="KW-0368">Histidine biosynthesis</keyword>
<evidence type="ECO:0000256" key="4">
    <source>
        <dbReference type="ARBA" id="ARBA00022679"/>
    </source>
</evidence>
<dbReference type="AlphaFoldDB" id="A0A510K7C7"/>
<dbReference type="SUPFAM" id="SSF53383">
    <property type="entry name" value="PLP-dependent transferases"/>
    <property type="match status" value="1"/>
</dbReference>
<comment type="cofactor">
    <cofactor evidence="1 6">
        <name>pyridoxal 5'-phosphate</name>
        <dbReference type="ChEBI" id="CHEBI:597326"/>
    </cofactor>
</comment>
<dbReference type="InterPro" id="IPR005861">
    <property type="entry name" value="HisP_aminotrans"/>
</dbReference>
<dbReference type="PROSITE" id="PS00599">
    <property type="entry name" value="AA_TRANSFER_CLASS_2"/>
    <property type="match status" value="1"/>
</dbReference>
<dbReference type="PANTHER" id="PTHR43643:SF3">
    <property type="entry name" value="HISTIDINOL-PHOSPHATE AMINOTRANSFERASE"/>
    <property type="match status" value="1"/>
</dbReference>
<dbReference type="EC" id="2.6.1.9" evidence="6"/>
<dbReference type="GO" id="GO:0004400">
    <property type="term" value="F:histidinol-phosphate transaminase activity"/>
    <property type="evidence" value="ECO:0007669"/>
    <property type="project" value="UniProtKB-UniRule"/>
</dbReference>
<feature type="domain" description="Aminotransferase class I/classII large" evidence="7">
    <location>
        <begin position="25"/>
        <end position="353"/>
    </location>
</feature>
<comment type="subunit">
    <text evidence="2 6">Homodimer.</text>
</comment>
<sequence length="365" mass="42030">MSKFWSDKIKEIEPYTPGEQPKDKKYIKLNTNENPYPPSSKVIEKIKSMNLEDLKLYPDPDVMELAKVIAEYFSNKINDKVTHKQVFIGNGSDEVLAFIFMAFFNAGDKVYYPDITYSFYPVYADLFNVEEVKIPLNDSFEIEIQKYFGLDGHIIIANPNAPTSIALKLDEIEEIVKNNPNQLVIVDEAYVDFGAESVVKLINKYDNVLVVQTFSKSRSMAGIRLGYAFGSENIIEGLNRLKFSFNSYTIDRISIEAGIESFKDDEYFEKTNAKIIQTREKTTEKLKKLGFKVLNSSANFIFISHNKVFAGDLYKQLKENGVLVRYFAKNRIDNYLRITIGTDEEMGIFIEKLEEIIFQKEKILI</sequence>
<protein>
    <recommendedName>
        <fullName evidence="6">Histidinol-phosphate aminotransferase</fullName>
        <ecNumber evidence="6">2.6.1.9</ecNumber>
    </recommendedName>
    <alternativeName>
        <fullName evidence="6">Imidazole acetol-phosphate transaminase</fullName>
    </alternativeName>
</protein>
<keyword evidence="3 6" id="KW-0032">Aminotransferase</keyword>
<proteinExistence type="inferred from homology"/>
<dbReference type="InterPro" id="IPR015424">
    <property type="entry name" value="PyrdxlP-dep_Trfase"/>
</dbReference>
<dbReference type="CDD" id="cd00609">
    <property type="entry name" value="AAT_like"/>
    <property type="match status" value="1"/>
</dbReference>
<evidence type="ECO:0000256" key="5">
    <source>
        <dbReference type="ARBA" id="ARBA00022898"/>
    </source>
</evidence>
<keyword evidence="5 6" id="KW-0663">Pyridoxal phosphate</keyword>
<dbReference type="PANTHER" id="PTHR43643">
    <property type="entry name" value="HISTIDINOL-PHOSPHATE AMINOTRANSFERASE 2"/>
    <property type="match status" value="1"/>
</dbReference>
<evidence type="ECO:0000256" key="3">
    <source>
        <dbReference type="ARBA" id="ARBA00022576"/>
    </source>
</evidence>
<evidence type="ECO:0000256" key="6">
    <source>
        <dbReference type="HAMAP-Rule" id="MF_01023"/>
    </source>
</evidence>
<dbReference type="InterPro" id="IPR015421">
    <property type="entry name" value="PyrdxlP-dep_Trfase_major"/>
</dbReference>
<evidence type="ECO:0000256" key="2">
    <source>
        <dbReference type="ARBA" id="ARBA00011738"/>
    </source>
</evidence>
<dbReference type="GO" id="GO:0000105">
    <property type="term" value="P:L-histidine biosynthetic process"/>
    <property type="evidence" value="ECO:0007669"/>
    <property type="project" value="UniProtKB-UniRule"/>
</dbReference>
<accession>A0A510K7C7</accession>
<dbReference type="InterPro" id="IPR050106">
    <property type="entry name" value="HistidinolP_aminotransfase"/>
</dbReference>
<keyword evidence="6" id="KW-0028">Amino-acid biosynthesis</keyword>
<dbReference type="RefSeq" id="WP_146960659.1">
    <property type="nucleotide sequence ID" value="NZ_AP019834.1"/>
</dbReference>
<dbReference type="InterPro" id="IPR004839">
    <property type="entry name" value="Aminotransferase_I/II_large"/>
</dbReference>
<gene>
    <name evidence="6" type="primary">hisC</name>
    <name evidence="8" type="ORF">JMUB3933_1047</name>
</gene>
<dbReference type="UniPathway" id="UPA00031">
    <property type="reaction ID" value="UER00012"/>
</dbReference>
<feature type="modified residue" description="N6-(pyridoxal phosphate)lysine" evidence="6">
    <location>
        <position position="216"/>
    </location>
</feature>
<dbReference type="NCBIfam" id="TIGR01141">
    <property type="entry name" value="hisC"/>
    <property type="match status" value="1"/>
</dbReference>
<comment type="pathway">
    <text evidence="6">Amino-acid biosynthesis; L-histidine biosynthesis; L-histidine from 5-phospho-alpha-D-ribose 1-diphosphate: step 7/9.</text>
</comment>
<dbReference type="EMBL" id="AP019834">
    <property type="protein sequence ID" value="BBM47546.1"/>
    <property type="molecule type" value="Genomic_DNA"/>
</dbReference>
<dbReference type="GO" id="GO:0030170">
    <property type="term" value="F:pyridoxal phosphate binding"/>
    <property type="evidence" value="ECO:0007669"/>
    <property type="project" value="InterPro"/>
</dbReference>
<evidence type="ECO:0000313" key="8">
    <source>
        <dbReference type="EMBL" id="BBM47546.1"/>
    </source>
</evidence>
<dbReference type="Gene3D" id="3.40.640.10">
    <property type="entry name" value="Type I PLP-dependent aspartate aminotransferase-like (Major domain)"/>
    <property type="match status" value="1"/>
</dbReference>
<organism evidence="8 9">
    <name type="scientific">Leptotrichia wadei</name>
    <dbReference type="NCBI Taxonomy" id="157687"/>
    <lineage>
        <taxon>Bacteria</taxon>
        <taxon>Fusobacteriati</taxon>
        <taxon>Fusobacteriota</taxon>
        <taxon>Fusobacteriia</taxon>
        <taxon>Fusobacteriales</taxon>
        <taxon>Leptotrichiaceae</taxon>
        <taxon>Leptotrichia</taxon>
    </lineage>
</organism>
<dbReference type="InterPro" id="IPR015422">
    <property type="entry name" value="PyrdxlP-dep_Trfase_small"/>
</dbReference>
<dbReference type="InterPro" id="IPR001917">
    <property type="entry name" value="Aminotrans_II_pyridoxalP_BS"/>
</dbReference>
<dbReference type="HAMAP" id="MF_01023">
    <property type="entry name" value="HisC_aminotrans_2"/>
    <property type="match status" value="1"/>
</dbReference>
<dbReference type="Pfam" id="PF00155">
    <property type="entry name" value="Aminotran_1_2"/>
    <property type="match status" value="1"/>
</dbReference>
<evidence type="ECO:0000259" key="7">
    <source>
        <dbReference type="Pfam" id="PF00155"/>
    </source>
</evidence>
<name>A0A510K7C7_9FUSO</name>
<dbReference type="Gene3D" id="3.90.1150.10">
    <property type="entry name" value="Aspartate Aminotransferase, domain 1"/>
    <property type="match status" value="1"/>
</dbReference>
<evidence type="ECO:0000256" key="1">
    <source>
        <dbReference type="ARBA" id="ARBA00001933"/>
    </source>
</evidence>
<comment type="catalytic activity">
    <reaction evidence="6">
        <text>L-histidinol phosphate + 2-oxoglutarate = 3-(imidazol-4-yl)-2-oxopropyl phosphate + L-glutamate</text>
        <dbReference type="Rhea" id="RHEA:23744"/>
        <dbReference type="ChEBI" id="CHEBI:16810"/>
        <dbReference type="ChEBI" id="CHEBI:29985"/>
        <dbReference type="ChEBI" id="CHEBI:57766"/>
        <dbReference type="ChEBI" id="CHEBI:57980"/>
        <dbReference type="EC" id="2.6.1.9"/>
    </reaction>
</comment>
<comment type="similarity">
    <text evidence="6">Belongs to the class-II pyridoxal-phosphate-dependent aminotransferase family. Histidinol-phosphate aminotransferase subfamily.</text>
</comment>
<evidence type="ECO:0000313" key="9">
    <source>
        <dbReference type="Proteomes" id="UP000321397"/>
    </source>
</evidence>